<feature type="compositionally biased region" description="Basic and acidic residues" evidence="1">
    <location>
        <begin position="149"/>
        <end position="176"/>
    </location>
</feature>
<evidence type="ECO:0000313" key="3">
    <source>
        <dbReference type="Proteomes" id="UP000002970"/>
    </source>
</evidence>
<evidence type="ECO:0000313" key="2">
    <source>
        <dbReference type="EMBL" id="EGA96064.1"/>
    </source>
</evidence>
<evidence type="ECO:0000256" key="1">
    <source>
        <dbReference type="SAM" id="MobiDB-lite"/>
    </source>
</evidence>
<sequence>MCDDCAKISRAENVVRSRICVSCGRSFNGGPRAKQCPECRSKKKQENKKPERKLGSIDKCVDCGKEYIIQSGLQKYCPECKRGAELRWQRERKMQYNRDNNVGELRRERRKDRKKACVYCLRPFWSGTGTNTCSVYCRKQNKRLNQARADIKRGRGRNTEQLEMEREQYREDVRDD</sequence>
<dbReference type="EMBL" id="ADLQ01000002">
    <property type="protein sequence ID" value="EGA96064.1"/>
    <property type="molecule type" value="Genomic_DNA"/>
</dbReference>
<accession>E7GGL3</accession>
<dbReference type="STRING" id="1512.GCA_900049235_00074"/>
<dbReference type="HOGENOM" id="CLU_1522650_0_0_9"/>
<keyword evidence="3" id="KW-1185">Reference proteome</keyword>
<name>E7GGL3_CLOS6</name>
<proteinExistence type="predicted"/>
<protein>
    <submittedName>
        <fullName evidence="2">Uncharacterized protein</fullName>
    </submittedName>
</protein>
<dbReference type="eggNOG" id="ENOG5033R9M">
    <property type="taxonomic scope" value="Bacteria"/>
</dbReference>
<dbReference type="Gene3D" id="2.20.25.10">
    <property type="match status" value="1"/>
</dbReference>
<dbReference type="Proteomes" id="UP000002970">
    <property type="component" value="Unassembled WGS sequence"/>
</dbReference>
<feature type="region of interest" description="Disordered" evidence="1">
    <location>
        <begin position="148"/>
        <end position="176"/>
    </location>
</feature>
<gene>
    <name evidence="2" type="ORF">HMPREF9474_00056</name>
</gene>
<comment type="caution">
    <text evidence="2">The sequence shown here is derived from an EMBL/GenBank/DDBJ whole genome shotgun (WGS) entry which is preliminary data.</text>
</comment>
<dbReference type="AlphaFoldDB" id="E7GGL3"/>
<reference evidence="2 3" key="1">
    <citation type="submission" date="2010-12" db="EMBL/GenBank/DDBJ databases">
        <title>The Genome Sequence of Clostridium symbiosum strain WAL-14163.</title>
        <authorList>
            <person name="Earl A."/>
            <person name="Ward D."/>
            <person name="Feldgarden M."/>
            <person name="Gevers D."/>
            <person name="Finegold S.M."/>
            <person name="Summanen P.H."/>
            <person name="Molitoris D.R."/>
            <person name="Vaisanen M.L."/>
            <person name="Daigneault M."/>
            <person name="Young S.K."/>
            <person name="Zeng Q."/>
            <person name="Gargeya S."/>
            <person name="Fitzgerald M."/>
            <person name="Haas B."/>
            <person name="Abouelleil A."/>
            <person name="Alvarado L."/>
            <person name="Arachchi H.M."/>
            <person name="Berlin A."/>
            <person name="Brown A."/>
            <person name="Chapman S.B."/>
            <person name="Chen Z."/>
            <person name="Dunbar C."/>
            <person name="Freedman E."/>
            <person name="Gearin G."/>
            <person name="Gellesch M."/>
            <person name="Goldberg J."/>
            <person name="Griggs A."/>
            <person name="Gujja S."/>
            <person name="Heilman E."/>
            <person name="Heiman D."/>
            <person name="Howarth C."/>
            <person name="Larson L."/>
            <person name="Lui A."/>
            <person name="MacDonald P.J.P."/>
            <person name="Mehta T."/>
            <person name="Montmayeur A."/>
            <person name="Murphy C."/>
            <person name="Neiman D."/>
            <person name="Pearson M."/>
            <person name="Priest M."/>
            <person name="Roberts A."/>
            <person name="Saif S."/>
            <person name="Shea T."/>
            <person name="Shenoy N."/>
            <person name="Sisk P."/>
            <person name="Stolte C."/>
            <person name="Sykes S."/>
            <person name="White J."/>
            <person name="Yandava C."/>
            <person name="Nusbaum C."/>
            <person name="Birren B."/>
        </authorList>
    </citation>
    <scope>NUCLEOTIDE SEQUENCE [LARGE SCALE GENOMIC DNA]</scope>
    <source>
        <strain evidence="2 3">WAL-14163</strain>
    </source>
</reference>
<organism evidence="2 3">
    <name type="scientific">Clostridium symbiosum (strain WAL-14163)</name>
    <dbReference type="NCBI Taxonomy" id="742740"/>
    <lineage>
        <taxon>Bacteria</taxon>
        <taxon>Bacillati</taxon>
        <taxon>Bacillota</taxon>
        <taxon>Clostridia</taxon>
        <taxon>Lachnospirales</taxon>
        <taxon>Lachnospiraceae</taxon>
        <taxon>Otoolea</taxon>
    </lineage>
</organism>